<keyword evidence="8" id="KW-1185">Reference proteome</keyword>
<feature type="transmembrane region" description="Helical" evidence="6">
    <location>
        <begin position="152"/>
        <end position="174"/>
    </location>
</feature>
<evidence type="ECO:0000256" key="4">
    <source>
        <dbReference type="ARBA" id="ARBA00022989"/>
    </source>
</evidence>
<evidence type="ECO:0000256" key="2">
    <source>
        <dbReference type="ARBA" id="ARBA00022475"/>
    </source>
</evidence>
<dbReference type="Proteomes" id="UP001055658">
    <property type="component" value="Chromosome"/>
</dbReference>
<evidence type="ECO:0000256" key="5">
    <source>
        <dbReference type="ARBA" id="ARBA00023136"/>
    </source>
</evidence>
<evidence type="ECO:0000256" key="1">
    <source>
        <dbReference type="ARBA" id="ARBA00004651"/>
    </source>
</evidence>
<dbReference type="InterPro" id="IPR001123">
    <property type="entry name" value="LeuE-type"/>
</dbReference>
<evidence type="ECO:0000313" key="8">
    <source>
        <dbReference type="Proteomes" id="UP001055658"/>
    </source>
</evidence>
<gene>
    <name evidence="7" type="ORF">MJO52_08445</name>
</gene>
<organism evidence="7 8">
    <name type="scientific">Microbulbifer variabilis</name>
    <dbReference type="NCBI Taxonomy" id="266805"/>
    <lineage>
        <taxon>Bacteria</taxon>
        <taxon>Pseudomonadati</taxon>
        <taxon>Pseudomonadota</taxon>
        <taxon>Gammaproteobacteria</taxon>
        <taxon>Cellvibrionales</taxon>
        <taxon>Microbulbiferaceae</taxon>
        <taxon>Microbulbifer</taxon>
    </lineage>
</organism>
<comment type="subcellular location">
    <subcellularLocation>
        <location evidence="1">Cell membrane</location>
        <topology evidence="1">Multi-pass membrane protein</topology>
    </subcellularLocation>
</comment>
<name>A0ABY4VIE2_9GAMM</name>
<keyword evidence="5 6" id="KW-0472">Membrane</keyword>
<dbReference type="PIRSF" id="PIRSF006324">
    <property type="entry name" value="LeuE"/>
    <property type="match status" value="1"/>
</dbReference>
<keyword evidence="3 6" id="KW-0812">Transmembrane</keyword>
<dbReference type="RefSeq" id="WP_252085497.1">
    <property type="nucleotide sequence ID" value="NZ_CP092418.1"/>
</dbReference>
<evidence type="ECO:0000313" key="7">
    <source>
        <dbReference type="EMBL" id="USD23151.1"/>
    </source>
</evidence>
<keyword evidence="4 6" id="KW-1133">Transmembrane helix</keyword>
<reference evidence="7" key="1">
    <citation type="submission" date="2022-02" db="EMBL/GenBank/DDBJ databases">
        <title>Coral-associated bacteria.</title>
        <authorList>
            <person name="Tang K."/>
            <person name="Wang X."/>
        </authorList>
    </citation>
    <scope>NUCLEOTIDE SEQUENCE</scope>
    <source>
        <strain evidence="7">SCSIO 43006</strain>
    </source>
</reference>
<protein>
    <submittedName>
        <fullName evidence="7">LysE family translocator</fullName>
    </submittedName>
</protein>
<dbReference type="PANTHER" id="PTHR30086:SF20">
    <property type="entry name" value="ARGININE EXPORTER PROTEIN ARGO-RELATED"/>
    <property type="match status" value="1"/>
</dbReference>
<keyword evidence="2" id="KW-1003">Cell membrane</keyword>
<proteinExistence type="predicted"/>
<dbReference type="EMBL" id="CP092418">
    <property type="protein sequence ID" value="USD23151.1"/>
    <property type="molecule type" value="Genomic_DNA"/>
</dbReference>
<feature type="transmembrane region" description="Helical" evidence="6">
    <location>
        <begin position="37"/>
        <end position="62"/>
    </location>
</feature>
<evidence type="ECO:0000256" key="3">
    <source>
        <dbReference type="ARBA" id="ARBA00022692"/>
    </source>
</evidence>
<dbReference type="Pfam" id="PF01810">
    <property type="entry name" value="LysE"/>
    <property type="match status" value="1"/>
</dbReference>
<evidence type="ECO:0000256" key="6">
    <source>
        <dbReference type="SAM" id="Phobius"/>
    </source>
</evidence>
<accession>A0ABY4VIE2</accession>
<dbReference type="PANTHER" id="PTHR30086">
    <property type="entry name" value="ARGININE EXPORTER PROTEIN ARGO"/>
    <property type="match status" value="1"/>
</dbReference>
<feature type="transmembrane region" description="Helical" evidence="6">
    <location>
        <begin position="69"/>
        <end position="89"/>
    </location>
</feature>
<sequence length="210" mass="22672">MPEIHILTAFLGASALLAISPGPDLVLISTYSATRGFLAGFLIGLGIFIAGLIQTLLVAFGLGQIMQAMPLVAIVVKTVGALYLAWLGFNLLRSWRANLSVQNTKPVTERLTPWQLVSRGLINNLMNPKALLFFSLFLPQFTTSTEPLTPQILLLGILLSTTALIVNTIFSLSFSRLGHVFKQPAAFTRHSEGILGAIFLGLAARLATER</sequence>